<sequence length="175" mass="20220">MEGQNPGERYHIFEKVGSGGMGKVYRARDEHLDRDVAIKIMDLKRTKDQIMFRRFMKEAKIMAKPSHPHVVKIYDIGKSNELDYIVMELMEGPTLKENLKEKGVFLSAEAYETILQILSGMEEVHQHGVIHRDLKPHNIMRGKDGKWKVTDFGISRILTSNDRRDANRNCTIPIT</sequence>
<evidence type="ECO:0000256" key="3">
    <source>
        <dbReference type="ARBA" id="ARBA00022741"/>
    </source>
</evidence>
<dbReference type="PROSITE" id="PS00107">
    <property type="entry name" value="PROTEIN_KINASE_ATP"/>
    <property type="match status" value="1"/>
</dbReference>
<dbReference type="InterPro" id="IPR000719">
    <property type="entry name" value="Prot_kinase_dom"/>
</dbReference>
<comment type="caution">
    <text evidence="8">The sequence shown here is derived from an EMBL/GenBank/DDBJ whole genome shotgun (WGS) entry which is preliminary data.</text>
</comment>
<evidence type="ECO:0000256" key="2">
    <source>
        <dbReference type="ARBA" id="ARBA00022679"/>
    </source>
</evidence>
<dbReference type="Pfam" id="PF00069">
    <property type="entry name" value="Pkinase"/>
    <property type="match status" value="1"/>
</dbReference>
<proteinExistence type="predicted"/>
<evidence type="ECO:0000259" key="7">
    <source>
        <dbReference type="PROSITE" id="PS50011"/>
    </source>
</evidence>
<evidence type="ECO:0000256" key="4">
    <source>
        <dbReference type="ARBA" id="ARBA00022777"/>
    </source>
</evidence>
<evidence type="ECO:0000313" key="9">
    <source>
        <dbReference type="Proteomes" id="UP000251213"/>
    </source>
</evidence>
<dbReference type="AlphaFoldDB" id="A0A364K924"/>
<keyword evidence="3 6" id="KW-0547">Nucleotide-binding</keyword>
<dbReference type="Gene3D" id="1.10.510.10">
    <property type="entry name" value="Transferase(Phosphotransferase) domain 1"/>
    <property type="match status" value="1"/>
</dbReference>
<keyword evidence="5 6" id="KW-0067">ATP-binding</keyword>
<dbReference type="EMBL" id="QJKK01000001">
    <property type="protein sequence ID" value="RAL26710.1"/>
    <property type="molecule type" value="Genomic_DNA"/>
</dbReference>
<dbReference type="InterPro" id="IPR011009">
    <property type="entry name" value="Kinase-like_dom_sf"/>
</dbReference>
<organism evidence="8 9">
    <name type="scientific">Thermoflavimicrobium daqui</name>
    <dbReference type="NCBI Taxonomy" id="2137476"/>
    <lineage>
        <taxon>Bacteria</taxon>
        <taxon>Bacillati</taxon>
        <taxon>Bacillota</taxon>
        <taxon>Bacilli</taxon>
        <taxon>Bacillales</taxon>
        <taxon>Thermoactinomycetaceae</taxon>
        <taxon>Thermoflavimicrobium</taxon>
    </lineage>
</organism>
<name>A0A364K924_9BACL</name>
<keyword evidence="4" id="KW-0418">Kinase</keyword>
<dbReference type="InterPro" id="IPR017441">
    <property type="entry name" value="Protein_kinase_ATP_BS"/>
</dbReference>
<reference evidence="8 9" key="1">
    <citation type="submission" date="2018-06" db="EMBL/GenBank/DDBJ databases">
        <title>Thermoflavimicrobium daqus sp. nov., a thermophilic microbe isolated from Moutai-flavour Daqu.</title>
        <authorList>
            <person name="Wang X."/>
            <person name="Zhou H."/>
        </authorList>
    </citation>
    <scope>NUCLEOTIDE SEQUENCE [LARGE SCALE GENOMIC DNA]</scope>
    <source>
        <strain evidence="8 9">FBKL4.011</strain>
    </source>
</reference>
<protein>
    <recommendedName>
        <fullName evidence="1">non-specific serine/threonine protein kinase</fullName>
        <ecNumber evidence="1">2.7.11.1</ecNumber>
    </recommendedName>
</protein>
<dbReference type="Proteomes" id="UP000251213">
    <property type="component" value="Unassembled WGS sequence"/>
</dbReference>
<dbReference type="Gene3D" id="3.30.200.20">
    <property type="entry name" value="Phosphorylase Kinase, domain 1"/>
    <property type="match status" value="1"/>
</dbReference>
<accession>A0A364K924</accession>
<dbReference type="PANTHER" id="PTHR43289:SF6">
    <property type="entry name" value="SERINE_THREONINE-PROTEIN KINASE NEKL-3"/>
    <property type="match status" value="1"/>
</dbReference>
<dbReference type="RefSeq" id="WP_113657315.1">
    <property type="nucleotide sequence ID" value="NZ_KZ845663.1"/>
</dbReference>
<dbReference type="OrthoDB" id="9788659at2"/>
<dbReference type="SUPFAM" id="SSF56112">
    <property type="entry name" value="Protein kinase-like (PK-like)"/>
    <property type="match status" value="1"/>
</dbReference>
<gene>
    <name evidence="8" type="ORF">DL897_01270</name>
</gene>
<feature type="domain" description="Protein kinase" evidence="7">
    <location>
        <begin position="10"/>
        <end position="175"/>
    </location>
</feature>
<evidence type="ECO:0000256" key="5">
    <source>
        <dbReference type="ARBA" id="ARBA00022840"/>
    </source>
</evidence>
<evidence type="ECO:0000256" key="6">
    <source>
        <dbReference type="PROSITE-ProRule" id="PRU10141"/>
    </source>
</evidence>
<reference evidence="8 9" key="2">
    <citation type="submission" date="2018-06" db="EMBL/GenBank/DDBJ databases">
        <authorList>
            <person name="Zhirakovskaya E."/>
        </authorList>
    </citation>
    <scope>NUCLEOTIDE SEQUENCE [LARGE SCALE GENOMIC DNA]</scope>
    <source>
        <strain evidence="8 9">FBKL4.011</strain>
    </source>
</reference>
<keyword evidence="2" id="KW-0808">Transferase</keyword>
<dbReference type="GO" id="GO:0005524">
    <property type="term" value="F:ATP binding"/>
    <property type="evidence" value="ECO:0007669"/>
    <property type="project" value="UniProtKB-UniRule"/>
</dbReference>
<dbReference type="SMART" id="SM00220">
    <property type="entry name" value="S_TKc"/>
    <property type="match status" value="1"/>
</dbReference>
<dbReference type="GO" id="GO:0004674">
    <property type="term" value="F:protein serine/threonine kinase activity"/>
    <property type="evidence" value="ECO:0007669"/>
    <property type="project" value="UniProtKB-EC"/>
</dbReference>
<keyword evidence="9" id="KW-1185">Reference proteome</keyword>
<dbReference type="CDD" id="cd14014">
    <property type="entry name" value="STKc_PknB_like"/>
    <property type="match status" value="1"/>
</dbReference>
<dbReference type="EC" id="2.7.11.1" evidence="1"/>
<dbReference type="PROSITE" id="PS50011">
    <property type="entry name" value="PROTEIN_KINASE_DOM"/>
    <property type="match status" value="1"/>
</dbReference>
<dbReference type="PANTHER" id="PTHR43289">
    <property type="entry name" value="MITOGEN-ACTIVATED PROTEIN KINASE KINASE KINASE 20-RELATED"/>
    <property type="match status" value="1"/>
</dbReference>
<evidence type="ECO:0000256" key="1">
    <source>
        <dbReference type="ARBA" id="ARBA00012513"/>
    </source>
</evidence>
<evidence type="ECO:0000313" key="8">
    <source>
        <dbReference type="EMBL" id="RAL26710.1"/>
    </source>
</evidence>
<feature type="binding site" evidence="6">
    <location>
        <position position="39"/>
    </location>
    <ligand>
        <name>ATP</name>
        <dbReference type="ChEBI" id="CHEBI:30616"/>
    </ligand>
</feature>